<accession>A0A545TU99</accession>
<keyword evidence="3" id="KW-1185">Reference proteome</keyword>
<feature type="region of interest" description="Disordered" evidence="1">
    <location>
        <begin position="1"/>
        <end position="56"/>
    </location>
</feature>
<dbReference type="AlphaFoldDB" id="A0A545TU99"/>
<dbReference type="RefSeq" id="WP_142896507.1">
    <property type="nucleotide sequence ID" value="NZ_ML660054.1"/>
</dbReference>
<comment type="caution">
    <text evidence="2">The sequence shown here is derived from an EMBL/GenBank/DDBJ whole genome shotgun (WGS) entry which is preliminary data.</text>
</comment>
<organism evidence="2 3">
    <name type="scientific">Denitrobaculum tricleocarpae</name>
    <dbReference type="NCBI Taxonomy" id="2591009"/>
    <lineage>
        <taxon>Bacteria</taxon>
        <taxon>Pseudomonadati</taxon>
        <taxon>Pseudomonadota</taxon>
        <taxon>Alphaproteobacteria</taxon>
        <taxon>Rhodospirillales</taxon>
        <taxon>Rhodospirillaceae</taxon>
        <taxon>Denitrobaculum</taxon>
    </lineage>
</organism>
<evidence type="ECO:0000256" key="1">
    <source>
        <dbReference type="SAM" id="MobiDB-lite"/>
    </source>
</evidence>
<name>A0A545TU99_9PROT</name>
<evidence type="ECO:0000313" key="3">
    <source>
        <dbReference type="Proteomes" id="UP000315252"/>
    </source>
</evidence>
<proteinExistence type="predicted"/>
<dbReference type="OrthoDB" id="7376223at2"/>
<sequence>MPLETTEGSMLPGDDGRSGETNGPEDISDSTPEPASAADWTSDLSEEQRTLLETKGWKGPGAVLESYRHLEKLVGRDKIAIPKAGDSEAWNAVYDRLGRPESAEGYEISVPDGVQRDAAFEEQMRGLFHSAGLTKAQVAALSEGWHGYLGGETARAEQGRIERAEREDEALRSEWGGSFDRNMEQARRAARSFGDAEIIDGLEEAVGRAAVFKMFARIGAAMAEDSLEGEGGESFSQPGSVRAQIASLKADPAFREAWLEHSHPGHQQAVARMAALTEKLEILS</sequence>
<reference evidence="2 3" key="1">
    <citation type="submission" date="2019-06" db="EMBL/GenBank/DDBJ databases">
        <title>Whole genome sequence for Rhodospirillaceae sp. R148.</title>
        <authorList>
            <person name="Wang G."/>
        </authorList>
    </citation>
    <scope>NUCLEOTIDE SEQUENCE [LARGE SCALE GENOMIC DNA]</scope>
    <source>
        <strain evidence="2 3">R148</strain>
    </source>
</reference>
<feature type="compositionally biased region" description="Basic and acidic residues" evidence="1">
    <location>
        <begin position="46"/>
        <end position="56"/>
    </location>
</feature>
<dbReference type="EMBL" id="VHSH01000003">
    <property type="protein sequence ID" value="TQV80793.1"/>
    <property type="molecule type" value="Genomic_DNA"/>
</dbReference>
<protein>
    <submittedName>
        <fullName evidence="2">Uncharacterized protein</fullName>
    </submittedName>
</protein>
<dbReference type="Proteomes" id="UP000315252">
    <property type="component" value="Unassembled WGS sequence"/>
</dbReference>
<evidence type="ECO:0000313" key="2">
    <source>
        <dbReference type="EMBL" id="TQV80793.1"/>
    </source>
</evidence>
<gene>
    <name evidence="2" type="ORF">FKG95_11630</name>
</gene>